<gene>
    <name evidence="1" type="ORF">LYB30171_00143</name>
</gene>
<proteinExistence type="predicted"/>
<dbReference type="EMBL" id="OU015430">
    <property type="protein sequence ID" value="CAG4967889.1"/>
    <property type="molecule type" value="Genomic_DNA"/>
</dbReference>
<keyword evidence="2" id="KW-1185">Reference proteome</keyword>
<dbReference type="Proteomes" id="UP000680116">
    <property type="component" value="Chromosome"/>
</dbReference>
<reference evidence="1 2" key="1">
    <citation type="submission" date="2021-04" db="EMBL/GenBank/DDBJ databases">
        <authorList>
            <person name="Rodrigo-Torres L."/>
            <person name="Arahal R. D."/>
            <person name="Lucena T."/>
        </authorList>
    </citation>
    <scope>NUCLEOTIDE SEQUENCE [LARGE SCALE GENOMIC DNA]</scope>
    <source>
        <strain evidence="1 2">CECT 30171</strain>
    </source>
</reference>
<evidence type="ECO:0000313" key="2">
    <source>
        <dbReference type="Proteomes" id="UP000680116"/>
    </source>
</evidence>
<dbReference type="RefSeq" id="WP_215219179.1">
    <property type="nucleotide sequence ID" value="NZ_OU015430.1"/>
</dbReference>
<evidence type="ECO:0000313" key="1">
    <source>
        <dbReference type="EMBL" id="CAG4967889.1"/>
    </source>
</evidence>
<organism evidence="1 2">
    <name type="scientific">Novilysobacter luteus</name>
    <dbReference type="NCBI Taxonomy" id="2822368"/>
    <lineage>
        <taxon>Bacteria</taxon>
        <taxon>Pseudomonadati</taxon>
        <taxon>Pseudomonadota</taxon>
        <taxon>Gammaproteobacteria</taxon>
        <taxon>Lysobacterales</taxon>
        <taxon>Lysobacteraceae</taxon>
        <taxon>Novilysobacter</taxon>
    </lineage>
</organism>
<protein>
    <recommendedName>
        <fullName evidence="3">Integrase catalytic domain-containing protein</fullName>
    </recommendedName>
</protein>
<evidence type="ECO:0008006" key="3">
    <source>
        <dbReference type="Google" id="ProtNLM"/>
    </source>
</evidence>
<name>A0ABM8UBX2_9GAMM</name>
<accession>A0ABM8UBX2</accession>
<sequence length="89" mass="10075">MKSIRKTASQRSRDAAQAAACTIGIEARACFGDRPWAEIEPALARCWANNYARLRVDWICVAEWAYTAWNYRRPRAMLAPEPPYGQVAS</sequence>